<accession>A0AAF0Y6N9</accession>
<dbReference type="RefSeq" id="XP_062625266.1">
    <property type="nucleotide sequence ID" value="XM_062769282.1"/>
</dbReference>
<feature type="compositionally biased region" description="Low complexity" evidence="9">
    <location>
        <begin position="392"/>
        <end position="403"/>
    </location>
</feature>
<evidence type="ECO:0000259" key="10">
    <source>
        <dbReference type="SMART" id="SM00415"/>
    </source>
</evidence>
<dbReference type="SUPFAM" id="SSF46785">
    <property type="entry name" value="Winged helix' DNA-binding domain"/>
    <property type="match status" value="1"/>
</dbReference>
<feature type="region of interest" description="Disordered" evidence="9">
    <location>
        <begin position="302"/>
        <end position="409"/>
    </location>
</feature>
<dbReference type="Pfam" id="PF00447">
    <property type="entry name" value="HSF_DNA-bind"/>
    <property type="match status" value="1"/>
</dbReference>
<evidence type="ECO:0000256" key="2">
    <source>
        <dbReference type="ARBA" id="ARBA00006403"/>
    </source>
</evidence>
<reference evidence="11" key="1">
    <citation type="submission" date="2023-10" db="EMBL/GenBank/DDBJ databases">
        <authorList>
            <person name="Noh H."/>
        </authorList>
    </citation>
    <scope>NUCLEOTIDE SEQUENCE</scope>
    <source>
        <strain evidence="11">DUCC4014</strain>
    </source>
</reference>
<comment type="subcellular location">
    <subcellularLocation>
        <location evidence="1">Nucleus</location>
    </subcellularLocation>
</comment>
<dbReference type="AlphaFoldDB" id="A0AAF0Y6N9"/>
<comment type="similarity">
    <text evidence="2 8">Belongs to the HSF family.</text>
</comment>
<dbReference type="InterPro" id="IPR036390">
    <property type="entry name" value="WH_DNA-bd_sf"/>
</dbReference>
<feature type="compositionally biased region" description="Basic and acidic residues" evidence="9">
    <location>
        <begin position="141"/>
        <end position="170"/>
    </location>
</feature>
<keyword evidence="6" id="KW-0539">Nucleus</keyword>
<dbReference type="SMART" id="SM00415">
    <property type="entry name" value="HSF"/>
    <property type="match status" value="1"/>
</dbReference>
<dbReference type="PANTHER" id="PTHR10015">
    <property type="entry name" value="HEAT SHOCK TRANSCRIPTION FACTOR"/>
    <property type="match status" value="1"/>
</dbReference>
<feature type="region of interest" description="Disordered" evidence="9">
    <location>
        <begin position="1"/>
        <end position="179"/>
    </location>
</feature>
<dbReference type="FunFam" id="1.10.10.10:FF:000027">
    <property type="entry name" value="Heat shock transcription factor 1"/>
    <property type="match status" value="1"/>
</dbReference>
<dbReference type="PANTHER" id="PTHR10015:SF427">
    <property type="entry name" value="HEAT SHOCK FACTOR PROTEIN"/>
    <property type="match status" value="1"/>
</dbReference>
<organism evidence="11 12">
    <name type="scientific">Vanrija pseudolonga</name>
    <dbReference type="NCBI Taxonomy" id="143232"/>
    <lineage>
        <taxon>Eukaryota</taxon>
        <taxon>Fungi</taxon>
        <taxon>Dikarya</taxon>
        <taxon>Basidiomycota</taxon>
        <taxon>Agaricomycotina</taxon>
        <taxon>Tremellomycetes</taxon>
        <taxon>Trichosporonales</taxon>
        <taxon>Trichosporonaceae</taxon>
        <taxon>Vanrija</taxon>
    </lineage>
</organism>
<sequence>MSRRGSTPEPRSIKRRHSLDEADESPEKRSRGAAEDDKSPRSNTSSLSEGSMAAGPSLNVPAASPHHSYPAADGPSEPRRSGNATPPSAESSPVSSDGDEGDAGDHSRSRLSASAPTSLRRPASSSGVVGRPSWQTMPRTHRPESEAPESRSWDRRGSNDPRDAQDHHEPLMTPRHVSLTLTPPTNFISSGSTMTHPPTKTQAAFVGKLYSMLEDEKIAKSRLLFWSEDGTSFVCPNPTEFSKDVLPNYFKHNNWQSFVRQLNMYSFNKVSDLYSTANSDPQAWEFRHPLFRRGEPNLLARIKRKSTRPSNTEGNNAPVTSPNDDEVRAAGGWAREGPHTGPSTTLQVRFGTPPRDYQTARQYPAYTHPPPAPTPYEPPSSSRVHFGGGGAPPSSSTAPASYPRDVREAAPSVEPTYFAPSQPSRQPSVESLSRQVAALQETVSRLHNSLRDERLQNSRTSIEFTNHLLHMAELFAESGRDTRGFQEVIHKQATLFRHRYDQLRAAELSKKVGHSLAMAPPHSHGLYMKTADSPHLPTLLHPLQRALIPHDPPRQMQARTTHRWNVSTRLNPCEERRHNHSTIAAALRGSIREKCLVTTTLDGQARRLGETPTGCRTKKRGHRLTTTHPRRRCAT</sequence>
<dbReference type="PRINTS" id="PR00056">
    <property type="entry name" value="HSFDOMAIN"/>
</dbReference>
<keyword evidence="5" id="KW-0804">Transcription</keyword>
<name>A0AAF0Y6N9_9TREE</name>
<evidence type="ECO:0000256" key="1">
    <source>
        <dbReference type="ARBA" id="ARBA00004123"/>
    </source>
</evidence>
<feature type="compositionally biased region" description="Basic residues" evidence="9">
    <location>
        <begin position="616"/>
        <end position="635"/>
    </location>
</feature>
<evidence type="ECO:0000256" key="6">
    <source>
        <dbReference type="ARBA" id="ARBA00023242"/>
    </source>
</evidence>
<evidence type="ECO:0000256" key="3">
    <source>
        <dbReference type="ARBA" id="ARBA00023015"/>
    </source>
</evidence>
<gene>
    <name evidence="11" type="primary">HSFB2A</name>
    <name evidence="11" type="ORF">LOC62_02G002762</name>
</gene>
<keyword evidence="4" id="KW-0238">DNA-binding</keyword>
<evidence type="ECO:0000256" key="4">
    <source>
        <dbReference type="ARBA" id="ARBA00023125"/>
    </source>
</evidence>
<dbReference type="GO" id="GO:0043565">
    <property type="term" value="F:sequence-specific DNA binding"/>
    <property type="evidence" value="ECO:0007669"/>
    <property type="project" value="InterPro"/>
</dbReference>
<comment type="subunit">
    <text evidence="7">Homotrimer. Homotrimerization increases the affinity of HSF1 to DNA. Interacts with transcriptional coregulator SSA1 on chromatin.</text>
</comment>
<dbReference type="GO" id="GO:0005634">
    <property type="term" value="C:nucleus"/>
    <property type="evidence" value="ECO:0007669"/>
    <property type="project" value="UniProtKB-SubCell"/>
</dbReference>
<protein>
    <submittedName>
        <fullName evidence="11">Heat stress transcription factor B-2a</fullName>
    </submittedName>
</protein>
<evidence type="ECO:0000256" key="7">
    <source>
        <dbReference type="ARBA" id="ARBA00062171"/>
    </source>
</evidence>
<feature type="compositionally biased region" description="Polar residues" evidence="9">
    <location>
        <begin position="110"/>
        <end position="138"/>
    </location>
</feature>
<feature type="compositionally biased region" description="Basic and acidic residues" evidence="9">
    <location>
        <begin position="25"/>
        <end position="40"/>
    </location>
</feature>
<dbReference type="Gene3D" id="1.10.10.10">
    <property type="entry name" value="Winged helix-like DNA-binding domain superfamily/Winged helix DNA-binding domain"/>
    <property type="match status" value="1"/>
</dbReference>
<dbReference type="Proteomes" id="UP000827549">
    <property type="component" value="Chromosome 2"/>
</dbReference>
<dbReference type="GO" id="GO:0003700">
    <property type="term" value="F:DNA-binding transcription factor activity"/>
    <property type="evidence" value="ECO:0007669"/>
    <property type="project" value="InterPro"/>
</dbReference>
<evidence type="ECO:0000256" key="9">
    <source>
        <dbReference type="SAM" id="MobiDB-lite"/>
    </source>
</evidence>
<feature type="compositionally biased region" description="Polar residues" evidence="9">
    <location>
        <begin position="308"/>
        <end position="322"/>
    </location>
</feature>
<keyword evidence="12" id="KW-1185">Reference proteome</keyword>
<feature type="region of interest" description="Disordered" evidence="9">
    <location>
        <begin position="608"/>
        <end position="635"/>
    </location>
</feature>
<dbReference type="InterPro" id="IPR036388">
    <property type="entry name" value="WH-like_DNA-bd_sf"/>
</dbReference>
<dbReference type="GeneID" id="87806009"/>
<feature type="compositionally biased region" description="Pro residues" evidence="9">
    <location>
        <begin position="367"/>
        <end position="378"/>
    </location>
</feature>
<evidence type="ECO:0000313" key="12">
    <source>
        <dbReference type="Proteomes" id="UP000827549"/>
    </source>
</evidence>
<dbReference type="InterPro" id="IPR000232">
    <property type="entry name" value="HSF_DNA-bd"/>
</dbReference>
<evidence type="ECO:0000256" key="8">
    <source>
        <dbReference type="RuleBase" id="RU004020"/>
    </source>
</evidence>
<evidence type="ECO:0000256" key="5">
    <source>
        <dbReference type="ARBA" id="ARBA00023163"/>
    </source>
</evidence>
<keyword evidence="3" id="KW-0805">Transcription regulation</keyword>
<proteinExistence type="inferred from homology"/>
<dbReference type="EMBL" id="CP086715">
    <property type="protein sequence ID" value="WOO79234.1"/>
    <property type="molecule type" value="Genomic_DNA"/>
</dbReference>
<feature type="compositionally biased region" description="Polar residues" evidence="9">
    <location>
        <begin position="82"/>
        <end position="95"/>
    </location>
</feature>
<evidence type="ECO:0000313" key="11">
    <source>
        <dbReference type="EMBL" id="WOO79234.1"/>
    </source>
</evidence>
<feature type="domain" description="HSF-type DNA-binding" evidence="10">
    <location>
        <begin position="201"/>
        <end position="305"/>
    </location>
</feature>
<feature type="compositionally biased region" description="Low complexity" evidence="9">
    <location>
        <begin position="61"/>
        <end position="72"/>
    </location>
</feature>